<reference evidence="7 8" key="1">
    <citation type="journal article" date="2016" name="Nat. Commun.">
        <title>Thousands of microbial genomes shed light on interconnected biogeochemical processes in an aquifer system.</title>
        <authorList>
            <person name="Anantharaman K."/>
            <person name="Brown C.T."/>
            <person name="Hug L.A."/>
            <person name="Sharon I."/>
            <person name="Castelle C.J."/>
            <person name="Probst A.J."/>
            <person name="Thomas B.C."/>
            <person name="Singh A."/>
            <person name="Wilkins M.J."/>
            <person name="Karaoz U."/>
            <person name="Brodie E.L."/>
            <person name="Williams K.H."/>
            <person name="Hubbard S.S."/>
            <person name="Banfield J.F."/>
        </authorList>
    </citation>
    <scope>NUCLEOTIDE SEQUENCE [LARGE SCALE GENOMIC DNA]</scope>
</reference>
<feature type="domain" description="Glycosyltransferase 2-like" evidence="6">
    <location>
        <begin position="6"/>
        <end position="133"/>
    </location>
</feature>
<gene>
    <name evidence="7" type="ORF">A3J13_02145</name>
</gene>
<comment type="caution">
    <text evidence="7">The sequence shown here is derived from an EMBL/GenBank/DDBJ whole genome shotgun (WGS) entry which is preliminary data.</text>
</comment>
<evidence type="ECO:0000256" key="4">
    <source>
        <dbReference type="ARBA" id="ARBA00022679"/>
    </source>
</evidence>
<keyword evidence="2" id="KW-1003">Cell membrane</keyword>
<dbReference type="Pfam" id="PF00535">
    <property type="entry name" value="Glycos_transf_2"/>
    <property type="match status" value="1"/>
</dbReference>
<evidence type="ECO:0000259" key="6">
    <source>
        <dbReference type="Pfam" id="PF00535"/>
    </source>
</evidence>
<dbReference type="PANTHER" id="PTHR43646">
    <property type="entry name" value="GLYCOSYLTRANSFERASE"/>
    <property type="match status" value="1"/>
</dbReference>
<dbReference type="EMBL" id="MFDU01000006">
    <property type="protein sequence ID" value="OGE64600.1"/>
    <property type="molecule type" value="Genomic_DNA"/>
</dbReference>
<protein>
    <recommendedName>
        <fullName evidence="6">Glycosyltransferase 2-like domain-containing protein</fullName>
    </recommendedName>
</protein>
<dbReference type="PANTHER" id="PTHR43646:SF2">
    <property type="entry name" value="GLYCOSYLTRANSFERASE 2-LIKE DOMAIN-CONTAINING PROTEIN"/>
    <property type="match status" value="1"/>
</dbReference>
<evidence type="ECO:0000256" key="2">
    <source>
        <dbReference type="ARBA" id="ARBA00022475"/>
    </source>
</evidence>
<evidence type="ECO:0000256" key="5">
    <source>
        <dbReference type="ARBA" id="ARBA00023136"/>
    </source>
</evidence>
<keyword evidence="5" id="KW-0472">Membrane</keyword>
<organism evidence="7 8">
    <name type="scientific">Candidatus Daviesbacteria bacterium RIFCSPLOWO2_02_FULL_36_8</name>
    <dbReference type="NCBI Taxonomy" id="1797793"/>
    <lineage>
        <taxon>Bacteria</taxon>
        <taxon>Candidatus Daviesiibacteriota</taxon>
    </lineage>
</organism>
<dbReference type="GO" id="GO:0016757">
    <property type="term" value="F:glycosyltransferase activity"/>
    <property type="evidence" value="ECO:0007669"/>
    <property type="project" value="UniProtKB-KW"/>
</dbReference>
<dbReference type="Proteomes" id="UP000183317">
    <property type="component" value="Unassembled WGS sequence"/>
</dbReference>
<evidence type="ECO:0000256" key="1">
    <source>
        <dbReference type="ARBA" id="ARBA00004236"/>
    </source>
</evidence>
<keyword evidence="4" id="KW-0808">Transferase</keyword>
<proteinExistence type="predicted"/>
<dbReference type="InterPro" id="IPR001173">
    <property type="entry name" value="Glyco_trans_2-like"/>
</dbReference>
<dbReference type="Gene3D" id="3.90.550.10">
    <property type="entry name" value="Spore Coat Polysaccharide Biosynthesis Protein SpsA, Chain A"/>
    <property type="match status" value="1"/>
</dbReference>
<dbReference type="SUPFAM" id="SSF53448">
    <property type="entry name" value="Nucleotide-diphospho-sugar transferases"/>
    <property type="match status" value="1"/>
</dbReference>
<dbReference type="AlphaFoldDB" id="A0A1F5MH52"/>
<dbReference type="GO" id="GO:0005886">
    <property type="term" value="C:plasma membrane"/>
    <property type="evidence" value="ECO:0007669"/>
    <property type="project" value="UniProtKB-SubCell"/>
</dbReference>
<name>A0A1F5MH52_9BACT</name>
<evidence type="ECO:0000313" key="7">
    <source>
        <dbReference type="EMBL" id="OGE64600.1"/>
    </source>
</evidence>
<keyword evidence="3" id="KW-0328">Glycosyltransferase</keyword>
<accession>A0A1F5MH52</accession>
<evidence type="ECO:0000313" key="8">
    <source>
        <dbReference type="Proteomes" id="UP000183317"/>
    </source>
</evidence>
<sequence>MILPVSIIIPTFNEGKYLPKLLVSIKKQSNPPKEIIVADAYSLDNTREIAKKFNAKIVDGGLPGVGRNNGAKVATQPILLFLDADVVLPEHFLEETVAEMQDKKLDIASCYISPRSSLKVDKFLHQFANQYLKLTQTINPRIPGFCIFVKKKIHKKISGFDQSLILLEDQDYVKRARKIGKFRYLKSYKIPVSVRRLSEEGRMKIVLKLIAMELHLIFIGKIRKNIFKYNFGNHK</sequence>
<comment type="subcellular location">
    <subcellularLocation>
        <location evidence="1">Cell membrane</location>
    </subcellularLocation>
</comment>
<evidence type="ECO:0000256" key="3">
    <source>
        <dbReference type="ARBA" id="ARBA00022676"/>
    </source>
</evidence>
<dbReference type="InterPro" id="IPR029044">
    <property type="entry name" value="Nucleotide-diphossugar_trans"/>
</dbReference>